<evidence type="ECO:0000256" key="1">
    <source>
        <dbReference type="ARBA" id="ARBA00004141"/>
    </source>
</evidence>
<evidence type="ECO:0000313" key="9">
    <source>
        <dbReference type="Proteomes" id="UP001244341"/>
    </source>
</evidence>
<dbReference type="Pfam" id="PF01226">
    <property type="entry name" value="Form_Nir_trans"/>
    <property type="match status" value="1"/>
</dbReference>
<evidence type="ECO:0000313" key="8">
    <source>
        <dbReference type="EMBL" id="WIA15245.1"/>
    </source>
</evidence>
<dbReference type="InterPro" id="IPR024002">
    <property type="entry name" value="For/NO2_transpt_CS"/>
</dbReference>
<dbReference type="PROSITE" id="PS01005">
    <property type="entry name" value="FORMATE_NITRITE_TP_1"/>
    <property type="match status" value="1"/>
</dbReference>
<dbReference type="Gene3D" id="1.20.1080.10">
    <property type="entry name" value="Glycerol uptake facilitator protein"/>
    <property type="match status" value="1"/>
</dbReference>
<organism evidence="8 9">
    <name type="scientific">Tetradesmus obliquus</name>
    <name type="common">Green alga</name>
    <name type="synonym">Acutodesmus obliquus</name>
    <dbReference type="NCBI Taxonomy" id="3088"/>
    <lineage>
        <taxon>Eukaryota</taxon>
        <taxon>Viridiplantae</taxon>
        <taxon>Chlorophyta</taxon>
        <taxon>core chlorophytes</taxon>
        <taxon>Chlorophyceae</taxon>
        <taxon>CS clade</taxon>
        <taxon>Sphaeropleales</taxon>
        <taxon>Scenedesmaceae</taxon>
        <taxon>Tetradesmus</taxon>
    </lineage>
</organism>
<keyword evidence="4 7" id="KW-0472">Membrane</keyword>
<dbReference type="InterPro" id="IPR023271">
    <property type="entry name" value="Aquaporin-like"/>
</dbReference>
<feature type="transmembrane region" description="Helical" evidence="7">
    <location>
        <begin position="389"/>
        <end position="417"/>
    </location>
</feature>
<keyword evidence="9" id="KW-1185">Reference proteome</keyword>
<dbReference type="EMBL" id="CP126213">
    <property type="protein sequence ID" value="WIA15245.1"/>
    <property type="molecule type" value="Genomic_DNA"/>
</dbReference>
<reference evidence="8 9" key="1">
    <citation type="submission" date="2023-05" db="EMBL/GenBank/DDBJ databases">
        <title>A 100% complete, gapless, phased diploid assembly of the Scenedesmus obliquus UTEX 3031 genome.</title>
        <authorList>
            <person name="Biondi T.C."/>
            <person name="Hanschen E.R."/>
            <person name="Kwon T."/>
            <person name="Eng W."/>
            <person name="Kruse C.P.S."/>
            <person name="Koehler S.I."/>
            <person name="Kunde Y."/>
            <person name="Gleasner C.D."/>
            <person name="You Mak K.T."/>
            <person name="Polle J."/>
            <person name="Hovde B.T."/>
            <person name="Starkenburg S.R."/>
        </authorList>
    </citation>
    <scope>NUCLEOTIDE SEQUENCE [LARGE SCALE GENOMIC DNA]</scope>
    <source>
        <strain evidence="8 9">DOE0152z</strain>
    </source>
</reference>
<evidence type="ECO:0000256" key="3">
    <source>
        <dbReference type="ARBA" id="ARBA00022989"/>
    </source>
</evidence>
<protein>
    <submittedName>
        <fullName evidence="8">Uncharacterized protein</fullName>
    </submittedName>
</protein>
<feature type="region of interest" description="Disordered" evidence="6">
    <location>
        <begin position="490"/>
        <end position="514"/>
    </location>
</feature>
<comment type="similarity">
    <text evidence="5">Belongs to the FNT transporter (TC 1.A.16) family.</text>
</comment>
<evidence type="ECO:0000256" key="5">
    <source>
        <dbReference type="ARBA" id="ARBA00049660"/>
    </source>
</evidence>
<dbReference type="Proteomes" id="UP001244341">
    <property type="component" value="Chromosome 6b"/>
</dbReference>
<comment type="subcellular location">
    <subcellularLocation>
        <location evidence="1">Membrane</location>
        <topology evidence="1">Multi-pass membrane protein</topology>
    </subcellularLocation>
</comment>
<keyword evidence="3 7" id="KW-1133">Transmembrane helix</keyword>
<feature type="transmembrane region" description="Helical" evidence="7">
    <location>
        <begin position="429"/>
        <end position="452"/>
    </location>
</feature>
<dbReference type="InterPro" id="IPR000292">
    <property type="entry name" value="For/NO2_transpt"/>
</dbReference>
<accession>A0ABY8U203</accession>
<evidence type="ECO:0000256" key="7">
    <source>
        <dbReference type="SAM" id="Phobius"/>
    </source>
</evidence>
<sequence length="571" mass="59971">MASNSSSSSYPIRNGLIYCEKAVKLPPSSVQVRLPVRLLVEVYGLSQAAVAATAGGITALRDVQVVLHVNGVQQPDRFTADVRVAKASNAYLVTTGINRFNAYAGWYLSAKRSISYEAADGIRIWVKNQWLGSSSATVTVSRHFCSQELGLQPPAAGGTPVLQPVEVVVFRDGVQQPGSQPCALKLVGAGNQYLIMRTEGNRTGTLKQYLRCHVTPGSCKLQGSLLREAVLGLMAGVFISLGYATCMIAAGQLSPAYRAANPGIFNLLFGAFGMPMGLALCLINGASLFTSNVAYMGAATLERKASCVRSLQLLLLSYFANIAGCLLVAQFMAAGDVFLHREHFSVELAGKLAGSGSFRSTLVKGVLGNWLLCMAVWQATAAQDVTGKLLAVMFPVSAYVTMGLEHCIANSFVYLLALKLGGPPLPPFIVNNLLACTLGNVIGGGCFVAAAYSLAFGSLEKKAVGQSIRIWRRVIQPALFGRAKNNSNISSGSSAVNSTDDANDTSDNTGAADTGMVTERLAELAAARGVVGRRSSIRMPADVSGDAGTQVLVGAPSAPFQSLQAASEPTE</sequence>
<keyword evidence="2 7" id="KW-0812">Transmembrane</keyword>
<proteinExistence type="inferred from homology"/>
<feature type="transmembrane region" description="Helical" evidence="7">
    <location>
        <begin position="263"/>
        <end position="283"/>
    </location>
</feature>
<feature type="transmembrane region" description="Helical" evidence="7">
    <location>
        <begin position="230"/>
        <end position="251"/>
    </location>
</feature>
<evidence type="ECO:0000256" key="4">
    <source>
        <dbReference type="ARBA" id="ARBA00023136"/>
    </source>
</evidence>
<evidence type="ECO:0000256" key="2">
    <source>
        <dbReference type="ARBA" id="ARBA00022692"/>
    </source>
</evidence>
<dbReference type="PANTHER" id="PTHR30520:SF6">
    <property type="entry name" value="FORMATE_NITRATE FAMILY TRANSPORTER (EUROFUNG)"/>
    <property type="match status" value="1"/>
</dbReference>
<feature type="transmembrane region" description="Helical" evidence="7">
    <location>
        <begin position="313"/>
        <end position="338"/>
    </location>
</feature>
<dbReference type="PANTHER" id="PTHR30520">
    <property type="entry name" value="FORMATE TRANSPORTER-RELATED"/>
    <property type="match status" value="1"/>
</dbReference>
<name>A0ABY8U203_TETOB</name>
<gene>
    <name evidence="8" type="ORF">OEZ85_001920</name>
</gene>
<evidence type="ECO:0000256" key="6">
    <source>
        <dbReference type="SAM" id="MobiDB-lite"/>
    </source>
</evidence>